<feature type="region of interest" description="Disordered" evidence="5">
    <location>
        <begin position="277"/>
        <end position="296"/>
    </location>
</feature>
<sequence>MGLKDQRSSQQISDLFNYTESMKTNPYSLQMYLRAPEKRVRDELEEKLSVKDNEIKELQKKIKTLDSREREDELRIVLLGKTGVGKSSTGNTILGREVFISDISQTSVTEECQKETNEINGRHITVIDTPGLFDTELNVQRDGETKTRTAKEDTDGESGATEQRKEEMMNKHEEQKKRMKMKMEEERQNHEKERKKREEEFREREEQYKRDIKEREEQERKIREELKREREEWEKQKQEARRRGEEEEKWRKREQAMWDEYSQRLKQEIERIKMMMDEERQNQDKERKRIEEDNERRKKEQETWDKYYEKLKQEIERMDIKIEEERQNHDMSDLGIVLIGKNESENRRVGNTILETTAFNREYSSYSEQHCVRISGKVEDRHITICNTHLLQTHLSRHQITQRVRECVSLSAPGPHVFVLVLQYNDFTDNDRQRVKFVLNLFSEQAVKHTIVLTTDDETHGYIFTIRNSAIHDLIKECGGGPLEFDTINPRWRSELIKMTEKILKKEHEEFLICNMYEDEGSSVDKDLSRSGASVRGDDKEKKEADLKKSTKTASDGGDSREREDDLRIVLLGKTGVGKSSSGNTILGREAFISDISQTSVTKECQRETAEINGRHITVIDTPGLFDTDLTNEEIQREMSNCISMTLPGPHVFLLLIPKIDNMVKANGDSYYSCKMFREMERQKQEQQKKILMEKVEQLNKENEELMNELKEEKERMKMMMENHNKERKRREEEYKRDIKEKEEHKRKIREELKREREEWEKQKQQEKEEEEKEKHRFIDLHMETPESLHTNKDEDSPSDPGCLRILLFGRTGSGKSATGNTILGKKEFHSEASKQLVTTVCQKRDGEVDGKSVAVIDTPGLFDPSLTKQQVQEEIMNCISLSAPGPHAIIIVLSVGKIIPEEKDTLDMIKMIFGPKAADFCIVLFTRGNKLKKQTVEEYVQKNAEFKNLTRVCGNRFLTFNNRETQDRKQVAHLFNLIEEMKRSNHGRYFTNEMFEEAAVSLEQRMKMIEENKRQNFTQIKELQAKYDMKIKSMKKRLEEKKQKTDKERKRLKKKFREQEETLRREFEEKEKSEQKKQKTEEDQKQSEEEKKLRDEYDRKLEEMKRITEPLTIQYEKKQEEIEDDRKREEECKQDEEKMKNDHEHIMTGLRKNQEEEEWKRKIKEAENDKETQEKIIQHQREWEEEKIQQMREKQEEPDKITTKFEREREEWVIEKGKQQNKRGRELNKRKYEEKRNEIKRHYERLDQERKEEWDRKKCEDKERQIEKRKRWETMMEDLKQEQEEEIRRREREERAIIDREEKECDEMKQQHEEEIQKMKKKHEDEARKQREELNDFSKRKERHIQEFKEKLEHLYEMKLSRMDKQSCHVM</sequence>
<feature type="compositionally biased region" description="Basic and acidic residues" evidence="5">
    <location>
        <begin position="162"/>
        <end position="220"/>
    </location>
</feature>
<name>A0ABR3LGB1_9TELE</name>
<organism evidence="7 8">
    <name type="scientific">Cirrhinus molitorella</name>
    <name type="common">mud carp</name>
    <dbReference type="NCBI Taxonomy" id="172907"/>
    <lineage>
        <taxon>Eukaryota</taxon>
        <taxon>Metazoa</taxon>
        <taxon>Chordata</taxon>
        <taxon>Craniata</taxon>
        <taxon>Vertebrata</taxon>
        <taxon>Euteleostomi</taxon>
        <taxon>Actinopterygii</taxon>
        <taxon>Neopterygii</taxon>
        <taxon>Teleostei</taxon>
        <taxon>Ostariophysi</taxon>
        <taxon>Cypriniformes</taxon>
        <taxon>Cyprinidae</taxon>
        <taxon>Labeoninae</taxon>
        <taxon>Labeonini</taxon>
        <taxon>Cirrhinus</taxon>
    </lineage>
</organism>
<feature type="compositionally biased region" description="Basic and acidic residues" evidence="5">
    <location>
        <begin position="1037"/>
        <end position="1050"/>
    </location>
</feature>
<accession>A0ABR3LGB1</accession>
<dbReference type="EMBL" id="JAYMGO010000022">
    <property type="protein sequence ID" value="KAL1251944.1"/>
    <property type="molecule type" value="Genomic_DNA"/>
</dbReference>
<gene>
    <name evidence="7" type="ORF">QQF64_019740</name>
</gene>
<dbReference type="Pfam" id="PF04548">
    <property type="entry name" value="AIG1"/>
    <property type="match status" value="4"/>
</dbReference>
<feature type="region of interest" description="Disordered" evidence="5">
    <location>
        <begin position="1037"/>
        <end position="1105"/>
    </location>
</feature>
<comment type="caution">
    <text evidence="7">The sequence shown here is derived from an EMBL/GenBank/DDBJ whole genome shotgun (WGS) entry which is preliminary data.</text>
</comment>
<dbReference type="PANTHER" id="PTHR10903:SF170">
    <property type="entry name" value="GTPASE IMAP FAMILY MEMBER 7"/>
    <property type="match status" value="1"/>
</dbReference>
<dbReference type="PROSITE" id="PS51720">
    <property type="entry name" value="G_AIG1"/>
    <property type="match status" value="3"/>
</dbReference>
<protein>
    <recommendedName>
        <fullName evidence="6">AIG1-type G domain-containing protein</fullName>
    </recommendedName>
</protein>
<evidence type="ECO:0000313" key="7">
    <source>
        <dbReference type="EMBL" id="KAL1251944.1"/>
    </source>
</evidence>
<evidence type="ECO:0000256" key="1">
    <source>
        <dbReference type="ARBA" id="ARBA00008535"/>
    </source>
</evidence>
<feature type="region of interest" description="Disordered" evidence="5">
    <location>
        <begin position="1302"/>
        <end position="1341"/>
    </location>
</feature>
<feature type="compositionally biased region" description="Basic and acidic residues" evidence="5">
    <location>
        <begin position="1058"/>
        <end position="1105"/>
    </location>
</feature>
<feature type="region of interest" description="Disordered" evidence="5">
    <location>
        <begin position="140"/>
        <end position="220"/>
    </location>
</feature>
<dbReference type="SUPFAM" id="SSF52540">
    <property type="entry name" value="P-loop containing nucleoside triphosphate hydrolases"/>
    <property type="match status" value="3"/>
</dbReference>
<proteinExistence type="inferred from homology"/>
<feature type="region of interest" description="Disordered" evidence="5">
    <location>
        <begin position="755"/>
        <end position="776"/>
    </location>
</feature>
<evidence type="ECO:0000313" key="8">
    <source>
        <dbReference type="Proteomes" id="UP001558613"/>
    </source>
</evidence>
<feature type="region of interest" description="Disordered" evidence="5">
    <location>
        <begin position="522"/>
        <end position="561"/>
    </location>
</feature>
<dbReference type="InterPro" id="IPR027417">
    <property type="entry name" value="P-loop_NTPase"/>
</dbReference>
<evidence type="ECO:0000259" key="6">
    <source>
        <dbReference type="PROSITE" id="PS51720"/>
    </source>
</evidence>
<dbReference type="PANTHER" id="PTHR10903">
    <property type="entry name" value="GTPASE, IMAP FAMILY MEMBER-RELATED"/>
    <property type="match status" value="1"/>
</dbReference>
<feature type="compositionally biased region" description="Basic and acidic residues" evidence="5">
    <location>
        <begin position="536"/>
        <end position="549"/>
    </location>
</feature>
<dbReference type="Proteomes" id="UP001558613">
    <property type="component" value="Unassembled WGS sequence"/>
</dbReference>
<keyword evidence="3" id="KW-0342">GTP-binding</keyword>
<feature type="domain" description="AIG1-type G" evidence="6">
    <location>
        <begin position="71"/>
        <end position="291"/>
    </location>
</feature>
<reference evidence="7 8" key="1">
    <citation type="submission" date="2023-09" db="EMBL/GenBank/DDBJ databases">
        <authorList>
            <person name="Wang M."/>
        </authorList>
    </citation>
    <scope>NUCLEOTIDE SEQUENCE [LARGE SCALE GENOMIC DNA]</scope>
    <source>
        <strain evidence="7">GT-2023</strain>
        <tissue evidence="7">Liver</tissue>
    </source>
</reference>
<feature type="coiled-coil region" evidence="4">
    <location>
        <begin position="41"/>
        <end position="75"/>
    </location>
</feature>
<evidence type="ECO:0000256" key="3">
    <source>
        <dbReference type="ARBA" id="ARBA00023134"/>
    </source>
</evidence>
<feature type="compositionally biased region" description="Basic and acidic residues" evidence="5">
    <location>
        <begin position="140"/>
        <end position="153"/>
    </location>
</feature>
<comment type="similarity">
    <text evidence="1">Belongs to the TRAFAC class TrmE-Era-EngA-EngB-Septin-like GTPase superfamily. AIG1/Toc34/Toc159-like paraseptin GTPase family. IAN subfamily.</text>
</comment>
<dbReference type="InterPro" id="IPR006703">
    <property type="entry name" value="G_AIG1"/>
</dbReference>
<dbReference type="InterPro" id="IPR045058">
    <property type="entry name" value="GIMA/IAN/Toc"/>
</dbReference>
<feature type="region of interest" description="Disordered" evidence="5">
    <location>
        <begin position="1117"/>
        <end position="1158"/>
    </location>
</feature>
<evidence type="ECO:0000256" key="4">
    <source>
        <dbReference type="SAM" id="Coils"/>
    </source>
</evidence>
<feature type="domain" description="AIG1-type G" evidence="6">
    <location>
        <begin position="564"/>
        <end position="771"/>
    </location>
</feature>
<keyword evidence="4" id="KW-0175">Coiled coil</keyword>
<evidence type="ECO:0000256" key="5">
    <source>
        <dbReference type="SAM" id="MobiDB-lite"/>
    </source>
</evidence>
<evidence type="ECO:0000256" key="2">
    <source>
        <dbReference type="ARBA" id="ARBA00022741"/>
    </source>
</evidence>
<keyword evidence="2" id="KW-0547">Nucleotide-binding</keyword>
<dbReference type="CDD" id="cd01852">
    <property type="entry name" value="AIG1"/>
    <property type="match status" value="1"/>
</dbReference>
<feature type="domain" description="AIG1-type G" evidence="6">
    <location>
        <begin position="801"/>
        <end position="1000"/>
    </location>
</feature>
<keyword evidence="8" id="KW-1185">Reference proteome</keyword>
<dbReference type="Gene3D" id="3.40.50.300">
    <property type="entry name" value="P-loop containing nucleotide triphosphate hydrolases"/>
    <property type="match status" value="4"/>
</dbReference>